<proteinExistence type="predicted"/>
<evidence type="ECO:0000313" key="3">
    <source>
        <dbReference type="Proteomes" id="UP000266841"/>
    </source>
</evidence>
<protein>
    <submittedName>
        <fullName evidence="2">Uncharacterized protein</fullName>
    </submittedName>
</protein>
<feature type="region of interest" description="Disordered" evidence="1">
    <location>
        <begin position="106"/>
        <end position="132"/>
    </location>
</feature>
<accession>K0SCU4</accession>
<evidence type="ECO:0000256" key="1">
    <source>
        <dbReference type="SAM" id="MobiDB-lite"/>
    </source>
</evidence>
<organism evidence="2 3">
    <name type="scientific">Thalassiosira oceanica</name>
    <name type="common">Marine diatom</name>
    <dbReference type="NCBI Taxonomy" id="159749"/>
    <lineage>
        <taxon>Eukaryota</taxon>
        <taxon>Sar</taxon>
        <taxon>Stramenopiles</taxon>
        <taxon>Ochrophyta</taxon>
        <taxon>Bacillariophyta</taxon>
        <taxon>Coscinodiscophyceae</taxon>
        <taxon>Thalassiosirophycidae</taxon>
        <taxon>Thalassiosirales</taxon>
        <taxon>Thalassiosiraceae</taxon>
        <taxon>Thalassiosira</taxon>
    </lineage>
</organism>
<evidence type="ECO:0000313" key="2">
    <source>
        <dbReference type="EMBL" id="EJK58746.1"/>
    </source>
</evidence>
<dbReference type="AlphaFoldDB" id="K0SCU4"/>
<name>K0SCU4_THAOC</name>
<keyword evidence="3" id="KW-1185">Reference proteome</keyword>
<sequence>VPRAGHGGSGGESALRKRASKVYWYHGGLFLARCVNEQVKSIGSDTLQYPSPVGIMQLQTSHAVDKKKNERNDERILQHSYTPCDSVTQSMSHISGRGSWWLSPPPVSGALQGRQAPLPAPPLAASDLKGRV</sequence>
<gene>
    <name evidence="2" type="ORF">THAOC_21101</name>
</gene>
<reference evidence="2 3" key="1">
    <citation type="journal article" date="2012" name="Genome Biol.">
        <title>Genome and low-iron response of an oceanic diatom adapted to chronic iron limitation.</title>
        <authorList>
            <person name="Lommer M."/>
            <person name="Specht M."/>
            <person name="Roy A.S."/>
            <person name="Kraemer L."/>
            <person name="Andreson R."/>
            <person name="Gutowska M.A."/>
            <person name="Wolf J."/>
            <person name="Bergner S.V."/>
            <person name="Schilhabel M.B."/>
            <person name="Klostermeier U.C."/>
            <person name="Beiko R.G."/>
            <person name="Rosenstiel P."/>
            <person name="Hippler M."/>
            <person name="Laroche J."/>
        </authorList>
    </citation>
    <scope>NUCLEOTIDE SEQUENCE [LARGE SCALE GENOMIC DNA]</scope>
    <source>
        <strain evidence="2 3">CCMP1005</strain>
    </source>
</reference>
<feature type="non-terminal residue" evidence="2">
    <location>
        <position position="1"/>
    </location>
</feature>
<dbReference type="Proteomes" id="UP000266841">
    <property type="component" value="Unassembled WGS sequence"/>
</dbReference>
<dbReference type="EMBL" id="AGNL01024318">
    <property type="protein sequence ID" value="EJK58746.1"/>
    <property type="molecule type" value="Genomic_DNA"/>
</dbReference>
<comment type="caution">
    <text evidence="2">The sequence shown here is derived from an EMBL/GenBank/DDBJ whole genome shotgun (WGS) entry which is preliminary data.</text>
</comment>